<dbReference type="GO" id="GO:0006508">
    <property type="term" value="P:proteolysis"/>
    <property type="evidence" value="ECO:0007669"/>
    <property type="project" value="UniProtKB-KW"/>
</dbReference>
<dbReference type="PANTHER" id="PTHR24276">
    <property type="entry name" value="POLYSERASE-RELATED"/>
    <property type="match status" value="1"/>
</dbReference>
<dbReference type="PRINTS" id="PR00722">
    <property type="entry name" value="CHYMOTRYPSIN"/>
</dbReference>
<organism evidence="7 8">
    <name type="scientific">Eumeta variegata</name>
    <name type="common">Bagworm moth</name>
    <name type="synonym">Eumeta japonica</name>
    <dbReference type="NCBI Taxonomy" id="151549"/>
    <lineage>
        <taxon>Eukaryota</taxon>
        <taxon>Metazoa</taxon>
        <taxon>Ecdysozoa</taxon>
        <taxon>Arthropoda</taxon>
        <taxon>Hexapoda</taxon>
        <taxon>Insecta</taxon>
        <taxon>Pterygota</taxon>
        <taxon>Neoptera</taxon>
        <taxon>Endopterygota</taxon>
        <taxon>Lepidoptera</taxon>
        <taxon>Glossata</taxon>
        <taxon>Ditrysia</taxon>
        <taxon>Tineoidea</taxon>
        <taxon>Psychidae</taxon>
        <taxon>Oiketicinae</taxon>
        <taxon>Eumeta</taxon>
    </lineage>
</organism>
<evidence type="ECO:0000256" key="3">
    <source>
        <dbReference type="ARBA" id="ARBA00022801"/>
    </source>
</evidence>
<gene>
    <name evidence="7" type="ORF">EVAR_74268_1</name>
</gene>
<evidence type="ECO:0000256" key="1">
    <source>
        <dbReference type="ARBA" id="ARBA00007664"/>
    </source>
</evidence>
<protein>
    <submittedName>
        <fullName evidence="7">Trypsin, alkaline C</fullName>
    </submittedName>
</protein>
<dbReference type="SMART" id="SM00020">
    <property type="entry name" value="Tryp_SPc"/>
    <property type="match status" value="1"/>
</dbReference>
<accession>A0A4C1SCV0</accession>
<dbReference type="Gene3D" id="2.40.10.10">
    <property type="entry name" value="Trypsin-like serine proteases"/>
    <property type="match status" value="1"/>
</dbReference>
<dbReference type="InterPro" id="IPR001254">
    <property type="entry name" value="Trypsin_dom"/>
</dbReference>
<dbReference type="Proteomes" id="UP000299102">
    <property type="component" value="Unassembled WGS sequence"/>
</dbReference>
<name>A0A4C1SCV0_EUMVA</name>
<keyword evidence="5" id="KW-1015">Disulfide bond</keyword>
<feature type="domain" description="Peptidase S1" evidence="6">
    <location>
        <begin position="53"/>
        <end position="315"/>
    </location>
</feature>
<comment type="caution">
    <text evidence="7">The sequence shown here is derived from an EMBL/GenBank/DDBJ whole genome shotgun (WGS) entry which is preliminary data.</text>
</comment>
<proteinExistence type="inferred from homology"/>
<dbReference type="PANTHER" id="PTHR24276:SF98">
    <property type="entry name" value="FI18310P1-RELATED"/>
    <property type="match status" value="1"/>
</dbReference>
<evidence type="ECO:0000256" key="5">
    <source>
        <dbReference type="ARBA" id="ARBA00023157"/>
    </source>
</evidence>
<dbReference type="InterPro" id="IPR050430">
    <property type="entry name" value="Peptidase_S1"/>
</dbReference>
<dbReference type="GO" id="GO:0004252">
    <property type="term" value="F:serine-type endopeptidase activity"/>
    <property type="evidence" value="ECO:0007669"/>
    <property type="project" value="InterPro"/>
</dbReference>
<sequence length="320" mass="33774">MSVRSARRETPSRASFSRKPAAVDFVRMERYTRIILFLAATLGACLGHPSQRIINGEPIAIQQFPSAAAVLQQDGAAAGLRCGAAVLTSFYVLTAASCVKALAELGNRVSCLAGRPANYWPIFNLATVAVQSNSNISTDNLKVRTGSATWSEGGRLIDVITTTIHPDFEDEGVDLALLGLAQPIFFNDTSVGQAPMPFQDMEPMVGMTAFVVGWGATEPSGEPSQHLQFGLLSITGRAQCAEAFSSSAPSKIVTENHICASGAADLCSGDAGSPLYSAGLLVGVASYFPNCGELELPSVYTHVARYLKWIQKNASGVPEG</sequence>
<dbReference type="PROSITE" id="PS50240">
    <property type="entry name" value="TRYPSIN_DOM"/>
    <property type="match status" value="1"/>
</dbReference>
<dbReference type="Pfam" id="PF00089">
    <property type="entry name" value="Trypsin"/>
    <property type="match status" value="2"/>
</dbReference>
<evidence type="ECO:0000313" key="7">
    <source>
        <dbReference type="EMBL" id="GBO99894.1"/>
    </source>
</evidence>
<dbReference type="SUPFAM" id="SSF50494">
    <property type="entry name" value="Trypsin-like serine proteases"/>
    <property type="match status" value="1"/>
</dbReference>
<dbReference type="InterPro" id="IPR001314">
    <property type="entry name" value="Peptidase_S1A"/>
</dbReference>
<evidence type="ECO:0000313" key="8">
    <source>
        <dbReference type="Proteomes" id="UP000299102"/>
    </source>
</evidence>
<dbReference type="EMBL" id="BGZK01000004">
    <property type="protein sequence ID" value="GBO99894.1"/>
    <property type="molecule type" value="Genomic_DNA"/>
</dbReference>
<dbReference type="CDD" id="cd00190">
    <property type="entry name" value="Tryp_SPc"/>
    <property type="match status" value="1"/>
</dbReference>
<keyword evidence="2" id="KW-0645">Protease</keyword>
<evidence type="ECO:0000256" key="4">
    <source>
        <dbReference type="ARBA" id="ARBA00022825"/>
    </source>
</evidence>
<reference evidence="7 8" key="1">
    <citation type="journal article" date="2019" name="Commun. Biol.">
        <title>The bagworm genome reveals a unique fibroin gene that provides high tensile strength.</title>
        <authorList>
            <person name="Kono N."/>
            <person name="Nakamura H."/>
            <person name="Ohtoshi R."/>
            <person name="Tomita M."/>
            <person name="Numata K."/>
            <person name="Arakawa K."/>
        </authorList>
    </citation>
    <scope>NUCLEOTIDE SEQUENCE [LARGE SCALE GENOMIC DNA]</scope>
</reference>
<evidence type="ECO:0000259" key="6">
    <source>
        <dbReference type="PROSITE" id="PS50240"/>
    </source>
</evidence>
<evidence type="ECO:0000256" key="2">
    <source>
        <dbReference type="ARBA" id="ARBA00022670"/>
    </source>
</evidence>
<dbReference type="AlphaFoldDB" id="A0A4C1SCV0"/>
<keyword evidence="3" id="KW-0378">Hydrolase</keyword>
<comment type="similarity">
    <text evidence="1">Belongs to the peptidase S1 family.</text>
</comment>
<keyword evidence="8" id="KW-1185">Reference proteome</keyword>
<dbReference type="STRING" id="151549.A0A4C1SCV0"/>
<dbReference type="InterPro" id="IPR043504">
    <property type="entry name" value="Peptidase_S1_PA_chymotrypsin"/>
</dbReference>
<dbReference type="OrthoDB" id="6380398at2759"/>
<dbReference type="InterPro" id="IPR009003">
    <property type="entry name" value="Peptidase_S1_PA"/>
</dbReference>
<keyword evidence="4" id="KW-0720">Serine protease</keyword>